<dbReference type="RefSeq" id="WP_380619571.1">
    <property type="nucleotide sequence ID" value="NZ_JBHSDK010000012.1"/>
</dbReference>
<dbReference type="Proteomes" id="UP001595823">
    <property type="component" value="Unassembled WGS sequence"/>
</dbReference>
<reference evidence="3" key="1">
    <citation type="journal article" date="2019" name="Int. J. Syst. Evol. Microbiol.">
        <title>The Global Catalogue of Microorganisms (GCM) 10K type strain sequencing project: providing services to taxonomists for standard genome sequencing and annotation.</title>
        <authorList>
            <consortium name="The Broad Institute Genomics Platform"/>
            <consortium name="The Broad Institute Genome Sequencing Center for Infectious Disease"/>
            <person name="Wu L."/>
            <person name="Ma J."/>
        </authorList>
    </citation>
    <scope>NUCLEOTIDE SEQUENCE [LARGE SCALE GENOMIC DNA]</scope>
    <source>
        <strain evidence="3">IBRC-M 10908</strain>
    </source>
</reference>
<keyword evidence="1 2" id="KW-0418">Kinase</keyword>
<dbReference type="InterPro" id="IPR011009">
    <property type="entry name" value="Kinase-like_dom_sf"/>
</dbReference>
<evidence type="ECO:0000313" key="3">
    <source>
        <dbReference type="Proteomes" id="UP001595823"/>
    </source>
</evidence>
<dbReference type="Gene3D" id="3.30.200.20">
    <property type="entry name" value="Phosphorylase Kinase, domain 1"/>
    <property type="match status" value="1"/>
</dbReference>
<sequence length="286" mass="31690">MEPVPYRLLPELLHHQRVRSTPIKSEASASAQRLTFEDGSSVFAKFASGSRPGFMRAESEGLAWLGEACDAVVEVLYADDGLLVEPWIDTAEPTAGKARDLGHALARLHRSGAGSFGAPWKGYIGELEMDNTPSEGPWTAWYAERRLLPYLSESRSNGALDASDAALVEKLVDRLDRFAGPEEPPARLHGDLWFGNVHWGADRAWLIDPSAHGGHRETDLANLRLWGGTPFTNEIVTAYEELFPLADGWRERIGIHQLYPLLAHTALFGSSYRRPLMDAVERYVSV</sequence>
<dbReference type="Pfam" id="PF03881">
    <property type="entry name" value="Fructosamin_kin"/>
    <property type="match status" value="1"/>
</dbReference>
<evidence type="ECO:0000313" key="2">
    <source>
        <dbReference type="EMBL" id="MFC4335155.1"/>
    </source>
</evidence>
<dbReference type="Gene3D" id="1.20.1270.240">
    <property type="match status" value="1"/>
</dbReference>
<keyword evidence="1" id="KW-0808">Transferase</keyword>
<dbReference type="PANTHER" id="PTHR12149">
    <property type="entry name" value="FRUCTOSAMINE 3 KINASE-RELATED PROTEIN"/>
    <property type="match status" value="1"/>
</dbReference>
<evidence type="ECO:0000256" key="1">
    <source>
        <dbReference type="PIRNR" id="PIRNR006221"/>
    </source>
</evidence>
<comment type="caution">
    <text evidence="2">The sequence shown here is derived from an EMBL/GenBank/DDBJ whole genome shotgun (WGS) entry which is preliminary data.</text>
</comment>
<dbReference type="PANTHER" id="PTHR12149:SF8">
    <property type="entry name" value="PROTEIN-RIBULOSAMINE 3-KINASE"/>
    <property type="match status" value="1"/>
</dbReference>
<accession>A0ABV8TX43</accession>
<organism evidence="2 3">
    <name type="scientific">Salininema proteolyticum</name>
    <dbReference type="NCBI Taxonomy" id="1607685"/>
    <lineage>
        <taxon>Bacteria</taxon>
        <taxon>Bacillati</taxon>
        <taxon>Actinomycetota</taxon>
        <taxon>Actinomycetes</taxon>
        <taxon>Glycomycetales</taxon>
        <taxon>Glycomycetaceae</taxon>
        <taxon>Salininema</taxon>
    </lineage>
</organism>
<dbReference type="Gene3D" id="1.10.510.10">
    <property type="entry name" value="Transferase(Phosphotransferase) domain 1"/>
    <property type="match status" value="1"/>
</dbReference>
<name>A0ABV8TX43_9ACTN</name>
<dbReference type="EMBL" id="JBHSDK010000012">
    <property type="protein sequence ID" value="MFC4335155.1"/>
    <property type="molecule type" value="Genomic_DNA"/>
</dbReference>
<dbReference type="InterPro" id="IPR016477">
    <property type="entry name" value="Fructo-/Ketosamine-3-kinase"/>
</dbReference>
<dbReference type="SUPFAM" id="SSF56112">
    <property type="entry name" value="Protein kinase-like (PK-like)"/>
    <property type="match status" value="1"/>
</dbReference>
<proteinExistence type="inferred from homology"/>
<dbReference type="GO" id="GO:0016301">
    <property type="term" value="F:kinase activity"/>
    <property type="evidence" value="ECO:0007669"/>
    <property type="project" value="UniProtKB-KW"/>
</dbReference>
<dbReference type="PIRSF" id="PIRSF006221">
    <property type="entry name" value="Ketosamine-3-kinase"/>
    <property type="match status" value="1"/>
</dbReference>
<gene>
    <name evidence="2" type="ORF">ACFPET_08080</name>
</gene>
<comment type="similarity">
    <text evidence="1">Belongs to the fructosamine kinase family.</text>
</comment>
<protein>
    <submittedName>
        <fullName evidence="2">Fructosamine kinase family protein</fullName>
    </submittedName>
</protein>
<keyword evidence="3" id="KW-1185">Reference proteome</keyword>